<organism evidence="1 2">
    <name type="scientific">Sphagnum troendelagicum</name>
    <dbReference type="NCBI Taxonomy" id="128251"/>
    <lineage>
        <taxon>Eukaryota</taxon>
        <taxon>Viridiplantae</taxon>
        <taxon>Streptophyta</taxon>
        <taxon>Embryophyta</taxon>
        <taxon>Bryophyta</taxon>
        <taxon>Sphagnophytina</taxon>
        <taxon>Sphagnopsida</taxon>
        <taxon>Sphagnales</taxon>
        <taxon>Sphagnaceae</taxon>
        <taxon>Sphagnum</taxon>
    </lineage>
</organism>
<reference evidence="1" key="1">
    <citation type="submission" date="2024-02" db="EMBL/GenBank/DDBJ databases">
        <authorList>
            <consortium name="ELIXIR-Norway"/>
            <consortium name="Elixir Norway"/>
        </authorList>
    </citation>
    <scope>NUCLEOTIDE SEQUENCE</scope>
</reference>
<evidence type="ECO:0000313" key="1">
    <source>
        <dbReference type="EMBL" id="CAK9220994.1"/>
    </source>
</evidence>
<name>A0ABP0UIE1_9BRYO</name>
<gene>
    <name evidence="1" type="ORF">CSSPTR1EN2_LOCUS15734</name>
</gene>
<dbReference type="Proteomes" id="UP001497512">
    <property type="component" value="Chromosome 3"/>
</dbReference>
<evidence type="ECO:0000313" key="2">
    <source>
        <dbReference type="Proteomes" id="UP001497512"/>
    </source>
</evidence>
<proteinExistence type="predicted"/>
<keyword evidence="2" id="KW-1185">Reference proteome</keyword>
<protein>
    <submittedName>
        <fullName evidence="1">Uncharacterized protein</fullName>
    </submittedName>
</protein>
<sequence>MSWSQMYSLPHATDCLQCMSAIKDKLNLHICAIKHMNGNRHPCSVLQQHSKSSEKLWKICQALTANTWLRQGQWHMFYKEFYNFLFPLGSAKIGKKDP</sequence>
<accession>A0ABP0UIE1</accession>
<dbReference type="EMBL" id="OZ019895">
    <property type="protein sequence ID" value="CAK9220994.1"/>
    <property type="molecule type" value="Genomic_DNA"/>
</dbReference>